<gene>
    <name evidence="1" type="ORF">chiPu_0030723</name>
</gene>
<organism evidence="1 2">
    <name type="scientific">Chiloscyllium punctatum</name>
    <name type="common">Brownbanded bambooshark</name>
    <name type="synonym">Hemiscyllium punctatum</name>
    <dbReference type="NCBI Taxonomy" id="137246"/>
    <lineage>
        <taxon>Eukaryota</taxon>
        <taxon>Metazoa</taxon>
        <taxon>Chordata</taxon>
        <taxon>Craniata</taxon>
        <taxon>Vertebrata</taxon>
        <taxon>Chondrichthyes</taxon>
        <taxon>Elasmobranchii</taxon>
        <taxon>Galeomorphii</taxon>
        <taxon>Galeoidea</taxon>
        <taxon>Orectolobiformes</taxon>
        <taxon>Hemiscylliidae</taxon>
        <taxon>Chiloscyllium</taxon>
    </lineage>
</organism>
<dbReference type="Proteomes" id="UP000287033">
    <property type="component" value="Unassembled WGS sequence"/>
</dbReference>
<keyword evidence="2" id="KW-1185">Reference proteome</keyword>
<name>A0A401TVE9_CHIPU</name>
<proteinExistence type="predicted"/>
<protein>
    <submittedName>
        <fullName evidence="1">Uncharacterized protein</fullName>
    </submittedName>
</protein>
<comment type="caution">
    <text evidence="1">The sequence shown here is derived from an EMBL/GenBank/DDBJ whole genome shotgun (WGS) entry which is preliminary data.</text>
</comment>
<dbReference type="AlphaFoldDB" id="A0A401TVE9"/>
<dbReference type="EMBL" id="BEZZ01191322">
    <property type="protein sequence ID" value="GCC46622.1"/>
    <property type="molecule type" value="Genomic_DNA"/>
</dbReference>
<feature type="non-terminal residue" evidence="1">
    <location>
        <position position="56"/>
    </location>
</feature>
<accession>A0A401TVE9</accession>
<evidence type="ECO:0000313" key="2">
    <source>
        <dbReference type="Proteomes" id="UP000287033"/>
    </source>
</evidence>
<sequence>MSRRSVNPPCLCALRDQVTGTMGLLVPSARLQTTRVSQRGRITARAGMRTLTSTNQ</sequence>
<reference evidence="1 2" key="1">
    <citation type="journal article" date="2018" name="Nat. Ecol. Evol.">
        <title>Shark genomes provide insights into elasmobranch evolution and the origin of vertebrates.</title>
        <authorList>
            <person name="Hara Y"/>
            <person name="Yamaguchi K"/>
            <person name="Onimaru K"/>
            <person name="Kadota M"/>
            <person name="Koyanagi M"/>
            <person name="Keeley SD"/>
            <person name="Tatsumi K"/>
            <person name="Tanaka K"/>
            <person name="Motone F"/>
            <person name="Kageyama Y"/>
            <person name="Nozu R"/>
            <person name="Adachi N"/>
            <person name="Nishimura O"/>
            <person name="Nakagawa R"/>
            <person name="Tanegashima C"/>
            <person name="Kiyatake I"/>
            <person name="Matsumoto R"/>
            <person name="Murakumo K"/>
            <person name="Nishida K"/>
            <person name="Terakita A"/>
            <person name="Kuratani S"/>
            <person name="Sato K"/>
            <person name="Hyodo S Kuraku.S."/>
        </authorList>
    </citation>
    <scope>NUCLEOTIDE SEQUENCE [LARGE SCALE GENOMIC DNA]</scope>
</reference>
<evidence type="ECO:0000313" key="1">
    <source>
        <dbReference type="EMBL" id="GCC46622.1"/>
    </source>
</evidence>